<evidence type="ECO:0000259" key="14">
    <source>
        <dbReference type="Pfam" id="PF18035"/>
    </source>
</evidence>
<dbReference type="AlphaFoldDB" id="A0A9W7XQB0"/>
<evidence type="ECO:0000313" key="15">
    <source>
        <dbReference type="EMBL" id="KAJ1647893.1"/>
    </source>
</evidence>
<keyword evidence="5 11" id="KW-0256">Endoplasmic reticulum</keyword>
<keyword evidence="10 11" id="KW-0472">Membrane</keyword>
<evidence type="ECO:0000256" key="1">
    <source>
        <dbReference type="ARBA" id="ARBA00004477"/>
    </source>
</evidence>
<evidence type="ECO:0000256" key="5">
    <source>
        <dbReference type="ARBA" id="ARBA00022824"/>
    </source>
</evidence>
<gene>
    <name evidence="15" type="primary">YET3</name>
    <name evidence="15" type="ORF">LPJ64_000779</name>
</gene>
<evidence type="ECO:0000256" key="11">
    <source>
        <dbReference type="RuleBase" id="RU367026"/>
    </source>
</evidence>
<evidence type="ECO:0000256" key="4">
    <source>
        <dbReference type="ARBA" id="ARBA00022692"/>
    </source>
</evidence>
<feature type="coiled-coil region" evidence="12">
    <location>
        <begin position="145"/>
        <end position="206"/>
    </location>
</feature>
<evidence type="ECO:0000256" key="10">
    <source>
        <dbReference type="ARBA" id="ARBA00023136"/>
    </source>
</evidence>
<name>A0A9W7XQB0_9FUNG</name>
<dbReference type="InterPro" id="IPR040463">
    <property type="entry name" value="BAP29/BAP31_N"/>
</dbReference>
<feature type="domain" description="Bap31/Bap29 cytoplasmic coiled-coil" evidence="14">
    <location>
        <begin position="147"/>
        <end position="209"/>
    </location>
</feature>
<comment type="caution">
    <text evidence="15">The sequence shown here is derived from an EMBL/GenBank/DDBJ whole genome shotgun (WGS) entry which is preliminary data.</text>
</comment>
<dbReference type="EMBL" id="JANBOH010000017">
    <property type="protein sequence ID" value="KAJ1647893.1"/>
    <property type="molecule type" value="Genomic_DNA"/>
</dbReference>
<comment type="similarity">
    <text evidence="2 11">Belongs to the BCAP29/BCAP31 family.</text>
</comment>
<dbReference type="GO" id="GO:0005789">
    <property type="term" value="C:endoplasmic reticulum membrane"/>
    <property type="evidence" value="ECO:0007669"/>
    <property type="project" value="UniProtKB-SubCell"/>
</dbReference>
<sequence length="210" mass="23882">MATLQYTGIFTLLMAEIFIFVLLILPMPQRWKRAMITWSSRSPVAQRALYFVRIAFGFILLLFADSVMRLYKVQKDKSSARLVDEHAICQLKLQQFYAQRNTYLTGITMFLGLILISTHSLVGQLVEGDTGASPRLVTSGPGSAKAQVEKLKAELAEARKEIEELNKKDRDMATLKKQADSSHKEYMRLADEYEKLQKQLDSSKEAKKDA</sequence>
<evidence type="ECO:0000256" key="8">
    <source>
        <dbReference type="ARBA" id="ARBA00022989"/>
    </source>
</evidence>
<evidence type="ECO:0000259" key="13">
    <source>
        <dbReference type="Pfam" id="PF05529"/>
    </source>
</evidence>
<proteinExistence type="inferred from homology"/>
<dbReference type="PANTHER" id="PTHR12701">
    <property type="entry name" value="BCR-ASSOCIATED PROTEIN, BAP"/>
    <property type="match status" value="1"/>
</dbReference>
<keyword evidence="9 12" id="KW-0175">Coiled coil</keyword>
<dbReference type="GO" id="GO:0006886">
    <property type="term" value="P:intracellular protein transport"/>
    <property type="evidence" value="ECO:0007669"/>
    <property type="project" value="UniProtKB-UniRule"/>
</dbReference>
<evidence type="ECO:0000256" key="12">
    <source>
        <dbReference type="SAM" id="Coils"/>
    </source>
</evidence>
<organism evidence="15 16">
    <name type="scientific">Coemansia asiatica</name>
    <dbReference type="NCBI Taxonomy" id="1052880"/>
    <lineage>
        <taxon>Eukaryota</taxon>
        <taxon>Fungi</taxon>
        <taxon>Fungi incertae sedis</taxon>
        <taxon>Zoopagomycota</taxon>
        <taxon>Kickxellomycotina</taxon>
        <taxon>Kickxellomycetes</taxon>
        <taxon>Kickxellales</taxon>
        <taxon>Kickxellaceae</taxon>
        <taxon>Coemansia</taxon>
    </lineage>
</organism>
<keyword evidence="7 11" id="KW-0653">Protein transport</keyword>
<feature type="transmembrane region" description="Helical" evidence="11">
    <location>
        <begin position="103"/>
        <end position="126"/>
    </location>
</feature>
<evidence type="ECO:0000256" key="2">
    <source>
        <dbReference type="ARBA" id="ARBA00007956"/>
    </source>
</evidence>
<feature type="transmembrane region" description="Helical" evidence="11">
    <location>
        <begin position="6"/>
        <end position="27"/>
    </location>
</feature>
<feature type="domain" description="BAP29/BAP31 transmembrane" evidence="13">
    <location>
        <begin position="3"/>
        <end position="127"/>
    </location>
</feature>
<dbReference type="Pfam" id="PF18035">
    <property type="entry name" value="Bap31_Bap29_C"/>
    <property type="match status" value="1"/>
</dbReference>
<dbReference type="GO" id="GO:0070973">
    <property type="term" value="P:protein localization to endoplasmic reticulum exit site"/>
    <property type="evidence" value="ECO:0007669"/>
    <property type="project" value="UniProtKB-UniRule"/>
</dbReference>
<evidence type="ECO:0000256" key="9">
    <source>
        <dbReference type="ARBA" id="ARBA00023054"/>
    </source>
</evidence>
<evidence type="ECO:0000256" key="6">
    <source>
        <dbReference type="ARBA" id="ARBA00022892"/>
    </source>
</evidence>
<evidence type="ECO:0000256" key="3">
    <source>
        <dbReference type="ARBA" id="ARBA00022448"/>
    </source>
</evidence>
<dbReference type="GO" id="GO:0006888">
    <property type="term" value="P:endoplasmic reticulum to Golgi vesicle-mediated transport"/>
    <property type="evidence" value="ECO:0007669"/>
    <property type="project" value="UniProtKB-UniRule"/>
</dbReference>
<dbReference type="Pfam" id="PF05529">
    <property type="entry name" value="Bap31"/>
    <property type="match status" value="1"/>
</dbReference>
<reference evidence="15" key="1">
    <citation type="submission" date="2022-07" db="EMBL/GenBank/DDBJ databases">
        <title>Phylogenomic reconstructions and comparative analyses of Kickxellomycotina fungi.</title>
        <authorList>
            <person name="Reynolds N.K."/>
            <person name="Stajich J.E."/>
            <person name="Barry K."/>
            <person name="Grigoriev I.V."/>
            <person name="Crous P."/>
            <person name="Smith M.E."/>
        </authorList>
    </citation>
    <scope>NUCLEOTIDE SEQUENCE</scope>
    <source>
        <strain evidence="15">NBRC 105413</strain>
    </source>
</reference>
<dbReference type="PANTHER" id="PTHR12701:SF20">
    <property type="entry name" value="ENDOPLASMIC RETICULUM TRANSMEMBRANE PROTEIN"/>
    <property type="match status" value="1"/>
</dbReference>
<keyword evidence="6 11" id="KW-0931">ER-Golgi transport</keyword>
<keyword evidence="3 11" id="KW-0813">Transport</keyword>
<dbReference type="Proteomes" id="UP001145021">
    <property type="component" value="Unassembled WGS sequence"/>
</dbReference>
<comment type="function">
    <text evidence="11">May play a role in anterograde transport of membrane proteins from the endoplasmic reticulum to the Golgi.</text>
</comment>
<dbReference type="InterPro" id="IPR041672">
    <property type="entry name" value="Bap31/Bap29_C"/>
</dbReference>
<evidence type="ECO:0000256" key="7">
    <source>
        <dbReference type="ARBA" id="ARBA00022927"/>
    </source>
</evidence>
<protein>
    <recommendedName>
        <fullName evidence="11">Endoplasmic reticulum transmembrane protein</fullName>
    </recommendedName>
</protein>
<dbReference type="InterPro" id="IPR008417">
    <property type="entry name" value="BAP29/BAP31"/>
</dbReference>
<evidence type="ECO:0000313" key="16">
    <source>
        <dbReference type="Proteomes" id="UP001145021"/>
    </source>
</evidence>
<feature type="transmembrane region" description="Helical" evidence="11">
    <location>
        <begin position="48"/>
        <end position="71"/>
    </location>
</feature>
<keyword evidence="16" id="KW-1185">Reference proteome</keyword>
<keyword evidence="4 11" id="KW-0812">Transmembrane</keyword>
<accession>A0A9W7XQB0</accession>
<keyword evidence="8 11" id="KW-1133">Transmembrane helix</keyword>
<dbReference type="Gene3D" id="1.20.5.110">
    <property type="match status" value="1"/>
</dbReference>
<comment type="subcellular location">
    <subcellularLocation>
        <location evidence="1 11">Endoplasmic reticulum membrane</location>
        <topology evidence="1 11">Multi-pass membrane protein</topology>
    </subcellularLocation>
</comment>